<keyword evidence="6 7" id="KW-0326">Glycosidase</keyword>
<dbReference type="CDD" id="cd14792">
    <property type="entry name" value="GH27"/>
    <property type="match status" value="1"/>
</dbReference>
<feature type="signal peptide" evidence="8">
    <location>
        <begin position="1"/>
        <end position="19"/>
    </location>
</feature>
<feature type="domain" description="Alpha galactosidase C-terminal" evidence="9">
    <location>
        <begin position="335"/>
        <end position="404"/>
    </location>
</feature>
<protein>
    <recommendedName>
        <fullName evidence="4 7">Alpha-galactosidase</fullName>
        <ecNumber evidence="4 7">3.2.1.22</ecNumber>
    </recommendedName>
    <alternativeName>
        <fullName evidence="7">Melibiase</fullName>
    </alternativeName>
</protein>
<dbReference type="Gene3D" id="3.20.20.70">
    <property type="entry name" value="Aldolase class I"/>
    <property type="match status" value="1"/>
</dbReference>
<comment type="similarity">
    <text evidence="3 7">Belongs to the glycosyl hydrolase 27 family.</text>
</comment>
<evidence type="ECO:0000256" key="7">
    <source>
        <dbReference type="RuleBase" id="RU361168"/>
    </source>
</evidence>
<dbReference type="InterPro" id="IPR041233">
    <property type="entry name" value="Melibiase_C"/>
</dbReference>
<dbReference type="Pfam" id="PF17801">
    <property type="entry name" value="Melibiase_C"/>
    <property type="match status" value="1"/>
</dbReference>
<keyword evidence="11" id="KW-1185">Reference proteome</keyword>
<evidence type="ECO:0000256" key="2">
    <source>
        <dbReference type="ARBA" id="ARBA00003969"/>
    </source>
</evidence>
<comment type="function">
    <text evidence="2">Hydrolyzes a variety of simple alpha-D-galactoside as well as more complex molecules such as oligosaccharides and polysaccharides.</text>
</comment>
<dbReference type="PRINTS" id="PR00740">
    <property type="entry name" value="GLHYDRLASE27"/>
</dbReference>
<sequence>MTWPNVLLVTSGLLGVGSALKDGIGLKPHMGWSSWNVAQCNAASAKYALDTANKFVSMGLKDLGYEYVNIDDCWTTKNRDSQGKLVPDPSKWPNGIKPVVDQIHSMGLKFGLYGCAGAQTCAGYPGSEGREKSDVAQLTSWGVDFWKYDNCYTPCRQNPRPQTCGNPTGNSSQWYAPMRDAVIGYNTQQTSVAKKMHFNLCNWGRDNVWTWGAGYGHSWRMSVDNWGDWASVERIGSSAADIYQFSAPGGFNDLDMLYLGSSKINANQEKLHFALWAIAKSPLVLGLDLNKISASTLAIIKNKGLIDINQDALGKPASIFRPPGAAAPVKGKIYPYWAGPLVDGVVIGLAAGTAAGRFGVDFKDVPGLQGGRSYVWKEMYTGQTGNGTSVSFDIGLHDMRVVKVTV</sequence>
<organism evidence="10 11">
    <name type="scientific">Rhypophila decipiens</name>
    <dbReference type="NCBI Taxonomy" id="261697"/>
    <lineage>
        <taxon>Eukaryota</taxon>
        <taxon>Fungi</taxon>
        <taxon>Dikarya</taxon>
        <taxon>Ascomycota</taxon>
        <taxon>Pezizomycotina</taxon>
        <taxon>Sordariomycetes</taxon>
        <taxon>Sordariomycetidae</taxon>
        <taxon>Sordariales</taxon>
        <taxon>Naviculisporaceae</taxon>
        <taxon>Rhypophila</taxon>
    </lineage>
</organism>
<reference evidence="10" key="1">
    <citation type="journal article" date="2023" name="Mol. Phylogenet. Evol.">
        <title>Genome-scale phylogeny and comparative genomics of the fungal order Sordariales.</title>
        <authorList>
            <person name="Hensen N."/>
            <person name="Bonometti L."/>
            <person name="Westerberg I."/>
            <person name="Brannstrom I.O."/>
            <person name="Guillou S."/>
            <person name="Cros-Aarteil S."/>
            <person name="Calhoun S."/>
            <person name="Haridas S."/>
            <person name="Kuo A."/>
            <person name="Mondo S."/>
            <person name="Pangilinan J."/>
            <person name="Riley R."/>
            <person name="LaButti K."/>
            <person name="Andreopoulos B."/>
            <person name="Lipzen A."/>
            <person name="Chen C."/>
            <person name="Yan M."/>
            <person name="Daum C."/>
            <person name="Ng V."/>
            <person name="Clum A."/>
            <person name="Steindorff A."/>
            <person name="Ohm R.A."/>
            <person name="Martin F."/>
            <person name="Silar P."/>
            <person name="Natvig D.O."/>
            <person name="Lalanne C."/>
            <person name="Gautier V."/>
            <person name="Ament-Velasquez S.L."/>
            <person name="Kruys A."/>
            <person name="Hutchinson M.I."/>
            <person name="Powell A.J."/>
            <person name="Barry K."/>
            <person name="Miller A.N."/>
            <person name="Grigoriev I.V."/>
            <person name="Debuchy R."/>
            <person name="Gladieux P."/>
            <person name="Hiltunen Thoren M."/>
            <person name="Johannesson H."/>
        </authorList>
    </citation>
    <scope>NUCLEOTIDE SEQUENCE</scope>
    <source>
        <strain evidence="10">PSN293</strain>
    </source>
</reference>
<evidence type="ECO:0000256" key="6">
    <source>
        <dbReference type="ARBA" id="ARBA00023295"/>
    </source>
</evidence>
<gene>
    <name evidence="10" type="ORF">QBC37DRAFT_312472</name>
</gene>
<evidence type="ECO:0000256" key="1">
    <source>
        <dbReference type="ARBA" id="ARBA00001255"/>
    </source>
</evidence>
<evidence type="ECO:0000256" key="8">
    <source>
        <dbReference type="SAM" id="SignalP"/>
    </source>
</evidence>
<evidence type="ECO:0000313" key="10">
    <source>
        <dbReference type="EMBL" id="KAK4215441.1"/>
    </source>
</evidence>
<dbReference type="EMBL" id="MU858080">
    <property type="protein sequence ID" value="KAK4215441.1"/>
    <property type="molecule type" value="Genomic_DNA"/>
</dbReference>
<dbReference type="AlphaFoldDB" id="A0AAN6YB72"/>
<evidence type="ECO:0000313" key="11">
    <source>
        <dbReference type="Proteomes" id="UP001301769"/>
    </source>
</evidence>
<proteinExistence type="inferred from homology"/>
<dbReference type="Pfam" id="PF16499">
    <property type="entry name" value="Melibiase_2"/>
    <property type="match status" value="1"/>
</dbReference>
<keyword evidence="7" id="KW-1015">Disulfide bond</keyword>
<dbReference type="GO" id="GO:0005975">
    <property type="term" value="P:carbohydrate metabolic process"/>
    <property type="evidence" value="ECO:0007669"/>
    <property type="project" value="InterPro"/>
</dbReference>
<name>A0AAN6YB72_9PEZI</name>
<evidence type="ECO:0000256" key="3">
    <source>
        <dbReference type="ARBA" id="ARBA00009743"/>
    </source>
</evidence>
<keyword evidence="8" id="KW-0732">Signal</keyword>
<evidence type="ECO:0000259" key="9">
    <source>
        <dbReference type="Pfam" id="PF17801"/>
    </source>
</evidence>
<dbReference type="InterPro" id="IPR002241">
    <property type="entry name" value="Glyco_hydro_27"/>
</dbReference>
<comment type="caution">
    <text evidence="10">The sequence shown here is derived from an EMBL/GenBank/DDBJ whole genome shotgun (WGS) entry which is preliminary data.</text>
</comment>
<dbReference type="PANTHER" id="PTHR11452">
    <property type="entry name" value="ALPHA-GALACTOSIDASE/ALPHA-N-ACETYLGALACTOSAMINIDASE"/>
    <property type="match status" value="1"/>
</dbReference>
<feature type="chain" id="PRO_5042931097" description="Alpha-galactosidase" evidence="8">
    <location>
        <begin position="20"/>
        <end position="406"/>
    </location>
</feature>
<reference evidence="10" key="2">
    <citation type="submission" date="2023-05" db="EMBL/GenBank/DDBJ databases">
        <authorList>
            <consortium name="Lawrence Berkeley National Laboratory"/>
            <person name="Steindorff A."/>
            <person name="Hensen N."/>
            <person name="Bonometti L."/>
            <person name="Westerberg I."/>
            <person name="Brannstrom I.O."/>
            <person name="Guillou S."/>
            <person name="Cros-Aarteil S."/>
            <person name="Calhoun S."/>
            <person name="Haridas S."/>
            <person name="Kuo A."/>
            <person name="Mondo S."/>
            <person name="Pangilinan J."/>
            <person name="Riley R."/>
            <person name="Labutti K."/>
            <person name="Andreopoulos B."/>
            <person name="Lipzen A."/>
            <person name="Chen C."/>
            <person name="Yanf M."/>
            <person name="Daum C."/>
            <person name="Ng V."/>
            <person name="Clum A."/>
            <person name="Ohm R."/>
            <person name="Martin F."/>
            <person name="Silar P."/>
            <person name="Natvig D."/>
            <person name="Lalanne C."/>
            <person name="Gautier V."/>
            <person name="Ament-Velasquez S.L."/>
            <person name="Kruys A."/>
            <person name="Hutchinson M.I."/>
            <person name="Powell A.J."/>
            <person name="Barry K."/>
            <person name="Miller A.N."/>
            <person name="Grigoriev I.V."/>
            <person name="Debuchy R."/>
            <person name="Gladieux P."/>
            <person name="Thoren M.H."/>
            <person name="Johannesson H."/>
        </authorList>
    </citation>
    <scope>NUCLEOTIDE SEQUENCE</scope>
    <source>
        <strain evidence="10">PSN293</strain>
    </source>
</reference>
<evidence type="ECO:0000256" key="5">
    <source>
        <dbReference type="ARBA" id="ARBA00022801"/>
    </source>
</evidence>
<dbReference type="InterPro" id="IPR017853">
    <property type="entry name" value="GH"/>
</dbReference>
<dbReference type="GO" id="GO:0004557">
    <property type="term" value="F:alpha-galactosidase activity"/>
    <property type="evidence" value="ECO:0007669"/>
    <property type="project" value="UniProtKB-EC"/>
</dbReference>
<dbReference type="InterPro" id="IPR013785">
    <property type="entry name" value="Aldolase_TIM"/>
</dbReference>
<evidence type="ECO:0000256" key="4">
    <source>
        <dbReference type="ARBA" id="ARBA00012755"/>
    </source>
</evidence>
<accession>A0AAN6YB72</accession>
<comment type="catalytic activity">
    <reaction evidence="1 7">
        <text>Hydrolysis of terminal, non-reducing alpha-D-galactose residues in alpha-D-galactosides, including galactose oligosaccharides, galactomannans and galactolipids.</text>
        <dbReference type="EC" id="3.2.1.22"/>
    </reaction>
</comment>
<dbReference type="Proteomes" id="UP001301769">
    <property type="component" value="Unassembled WGS sequence"/>
</dbReference>
<dbReference type="EC" id="3.2.1.22" evidence="4 7"/>
<dbReference type="PANTHER" id="PTHR11452:SF75">
    <property type="entry name" value="ALPHA-GALACTOSIDASE MEL1"/>
    <property type="match status" value="1"/>
</dbReference>
<keyword evidence="5 7" id="KW-0378">Hydrolase</keyword>
<dbReference type="PROSITE" id="PS00512">
    <property type="entry name" value="ALPHA_GALACTOSIDASE"/>
    <property type="match status" value="1"/>
</dbReference>
<dbReference type="InterPro" id="IPR000111">
    <property type="entry name" value="Glyco_hydro_27/36_CS"/>
</dbReference>
<dbReference type="SUPFAM" id="SSF51445">
    <property type="entry name" value="(Trans)glycosidases"/>
    <property type="match status" value="1"/>
</dbReference>